<organism evidence="2 4">
    <name type="scientific">Formosa algae</name>
    <dbReference type="NCBI Taxonomy" id="225843"/>
    <lineage>
        <taxon>Bacteria</taxon>
        <taxon>Pseudomonadati</taxon>
        <taxon>Bacteroidota</taxon>
        <taxon>Flavobacteriia</taxon>
        <taxon>Flavobacteriales</taxon>
        <taxon>Flavobacteriaceae</taxon>
        <taxon>Formosa</taxon>
    </lineage>
</organism>
<evidence type="ECO:0000259" key="1">
    <source>
        <dbReference type="Pfam" id="PF21012"/>
    </source>
</evidence>
<protein>
    <recommendedName>
        <fullName evidence="1">DUF6850 domain-containing protein</fullName>
    </recommendedName>
</protein>
<sequence>MCLTFSLFLSVLHLCAQTIPNVNSLSAIERDFHFNLFEDRYFQMPSLLNQSNLQKFSYGELNYLYSEGELRHPQDYKKQNGLYLETASLASLKDTNWTLYGSLEYLNTRKEDIENNLTYGITENSSPYYLFQETTGLWNHQDYNFKVSAANALNSKLTLGAYLNYDTSFYFRKTDTRNELTALKVQTKVALSYQYTPKHVFSLALSNEFYKTDSALGNKFPENNTATTANYYLNTGLGSYIKNIETGFETKRNIPELQLFWLTKQDGWDLSIESATEYGVERWRDKNIVNIEENDELSKYSFVKEQLHIFYNTYQADKLMSLRLKAEYLKGSGEVWQDAGAYYYKNFKTTSYNVKAEADVLFYNAFLNKVSVGVNYYNKSQFDLNYAYTYDFQYIDPEIAIGLNKSISSKTAFFANFSALYHLTLHVEHDPFAANNIYVDWIGNKMAYFTEIDAFNVNTKLGIDIKLKAKNRLECTLTTAYTKATELPVSSESYYANSDDYLNITAGLKLYF</sequence>
<feature type="domain" description="DUF6850" evidence="1">
    <location>
        <begin position="45"/>
        <end position="512"/>
    </location>
</feature>
<comment type="caution">
    <text evidence="2">The sequence shown here is derived from an EMBL/GenBank/DDBJ whole genome shotgun (WGS) entry which is preliminary data.</text>
</comment>
<dbReference type="RefSeq" id="WP_157486329.1">
    <property type="nucleotide sequence ID" value="NZ_JAGGJQ010000001.1"/>
</dbReference>
<gene>
    <name evidence="2" type="ORF">J2Z56_000062</name>
    <name evidence="3" type="ORF">J2Z57_000728</name>
</gene>
<proteinExistence type="predicted"/>
<dbReference type="AlphaFoldDB" id="A0A9X0YHB6"/>
<dbReference type="OrthoDB" id="1391841at2"/>
<dbReference type="InterPro" id="IPR049236">
    <property type="entry name" value="DUF6850"/>
</dbReference>
<accession>A0A9X0YHB6</accession>
<dbReference type="Pfam" id="PF21012">
    <property type="entry name" value="DUF6850"/>
    <property type="match status" value="1"/>
</dbReference>
<evidence type="ECO:0000313" key="2">
    <source>
        <dbReference type="EMBL" id="MBP1838166.1"/>
    </source>
</evidence>
<dbReference type="Proteomes" id="UP001231587">
    <property type="component" value="Unassembled WGS sequence"/>
</dbReference>
<reference evidence="2" key="1">
    <citation type="submission" date="2021-03" db="EMBL/GenBank/DDBJ databases">
        <title>Genomic Encyclopedia of Type Strains, Phase IV (KMG-IV): sequencing the most valuable type-strain genomes for metagenomic binning, comparative biology and taxonomic classification.</title>
        <authorList>
            <person name="Goeker M."/>
        </authorList>
    </citation>
    <scope>NUCLEOTIDE SEQUENCE</scope>
    <source>
        <strain evidence="2">DSM 15523</strain>
        <strain evidence="3 5">DSM 16476</strain>
    </source>
</reference>
<dbReference type="EMBL" id="JAUSUU010000002">
    <property type="protein sequence ID" value="MDQ0334301.1"/>
    <property type="molecule type" value="Genomic_DNA"/>
</dbReference>
<name>A0A9X0YHB6_9FLAO</name>
<evidence type="ECO:0000313" key="4">
    <source>
        <dbReference type="Proteomes" id="UP001138672"/>
    </source>
</evidence>
<dbReference type="EMBL" id="JAGGJQ010000001">
    <property type="protein sequence ID" value="MBP1838166.1"/>
    <property type="molecule type" value="Genomic_DNA"/>
</dbReference>
<evidence type="ECO:0000313" key="5">
    <source>
        <dbReference type="Proteomes" id="UP001231587"/>
    </source>
</evidence>
<evidence type="ECO:0000313" key="3">
    <source>
        <dbReference type="EMBL" id="MDQ0334301.1"/>
    </source>
</evidence>
<dbReference type="Proteomes" id="UP001138672">
    <property type="component" value="Unassembled WGS sequence"/>
</dbReference>
<keyword evidence="5" id="KW-1185">Reference proteome</keyword>